<evidence type="ECO:0000256" key="1">
    <source>
        <dbReference type="SAM" id="MobiDB-lite"/>
    </source>
</evidence>
<dbReference type="OrthoDB" id="435460at2759"/>
<organism evidence="2 3">
    <name type="scientific">Hydnum rufescens UP504</name>
    <dbReference type="NCBI Taxonomy" id="1448309"/>
    <lineage>
        <taxon>Eukaryota</taxon>
        <taxon>Fungi</taxon>
        <taxon>Dikarya</taxon>
        <taxon>Basidiomycota</taxon>
        <taxon>Agaricomycotina</taxon>
        <taxon>Agaricomycetes</taxon>
        <taxon>Cantharellales</taxon>
        <taxon>Hydnaceae</taxon>
        <taxon>Hydnum</taxon>
    </lineage>
</organism>
<feature type="compositionally biased region" description="Polar residues" evidence="1">
    <location>
        <begin position="351"/>
        <end position="362"/>
    </location>
</feature>
<protein>
    <submittedName>
        <fullName evidence="2">Uncharacterized protein</fullName>
    </submittedName>
</protein>
<keyword evidence="3" id="KW-1185">Reference proteome</keyword>
<reference evidence="2" key="1">
    <citation type="journal article" date="2020" name="Nat. Commun.">
        <title>Large-scale genome sequencing of mycorrhizal fungi provides insights into the early evolution of symbiotic traits.</title>
        <authorList>
            <person name="Miyauchi S."/>
            <person name="Kiss E."/>
            <person name="Kuo A."/>
            <person name="Drula E."/>
            <person name="Kohler A."/>
            <person name="Sanchez-Garcia M."/>
            <person name="Morin E."/>
            <person name="Andreopoulos B."/>
            <person name="Barry K.W."/>
            <person name="Bonito G."/>
            <person name="Buee M."/>
            <person name="Carver A."/>
            <person name="Chen C."/>
            <person name="Cichocki N."/>
            <person name="Clum A."/>
            <person name="Culley D."/>
            <person name="Crous P.W."/>
            <person name="Fauchery L."/>
            <person name="Girlanda M."/>
            <person name="Hayes R.D."/>
            <person name="Keri Z."/>
            <person name="LaButti K."/>
            <person name="Lipzen A."/>
            <person name="Lombard V."/>
            <person name="Magnuson J."/>
            <person name="Maillard F."/>
            <person name="Murat C."/>
            <person name="Nolan M."/>
            <person name="Ohm R.A."/>
            <person name="Pangilinan J."/>
            <person name="Pereira M.F."/>
            <person name="Perotto S."/>
            <person name="Peter M."/>
            <person name="Pfister S."/>
            <person name="Riley R."/>
            <person name="Sitrit Y."/>
            <person name="Stielow J.B."/>
            <person name="Szollosi G."/>
            <person name="Zifcakova L."/>
            <person name="Stursova M."/>
            <person name="Spatafora J.W."/>
            <person name="Tedersoo L."/>
            <person name="Vaario L.M."/>
            <person name="Yamada A."/>
            <person name="Yan M."/>
            <person name="Wang P."/>
            <person name="Xu J."/>
            <person name="Bruns T."/>
            <person name="Baldrian P."/>
            <person name="Vilgalys R."/>
            <person name="Dunand C."/>
            <person name="Henrissat B."/>
            <person name="Grigoriev I.V."/>
            <person name="Hibbett D."/>
            <person name="Nagy L.G."/>
            <person name="Martin F.M."/>
        </authorList>
    </citation>
    <scope>NUCLEOTIDE SEQUENCE</scope>
    <source>
        <strain evidence="2">UP504</strain>
    </source>
</reference>
<dbReference type="AlphaFoldDB" id="A0A9P6ASM2"/>
<evidence type="ECO:0000313" key="3">
    <source>
        <dbReference type="Proteomes" id="UP000886523"/>
    </source>
</evidence>
<dbReference type="Proteomes" id="UP000886523">
    <property type="component" value="Unassembled WGS sequence"/>
</dbReference>
<dbReference type="EMBL" id="MU129007">
    <property type="protein sequence ID" value="KAF9510944.1"/>
    <property type="molecule type" value="Genomic_DNA"/>
</dbReference>
<gene>
    <name evidence="2" type="ORF">BS47DRAFT_1395484</name>
</gene>
<feature type="region of interest" description="Disordered" evidence="1">
    <location>
        <begin position="339"/>
        <end position="427"/>
    </location>
</feature>
<evidence type="ECO:0000313" key="2">
    <source>
        <dbReference type="EMBL" id="KAF9510944.1"/>
    </source>
</evidence>
<comment type="caution">
    <text evidence="2">The sequence shown here is derived from an EMBL/GenBank/DDBJ whole genome shotgun (WGS) entry which is preliminary data.</text>
</comment>
<name>A0A9P6ASM2_9AGAM</name>
<accession>A0A9P6ASM2</accession>
<sequence length="427" mass="48533">MSLDDGSPVFQCLLFDVPGSNSIFYMQRSIPPAVRHWITILIQENGGMIDVLKPNVIRLYSDSLVPQYMLIEPGTTEETLLKSKWRWFAEQHNLCIVSWTFIPACILARTILPIRGFKDVVPIFSRMVEEMGEPLRVFLHKSLDKCEAHDLPLKIVMYGGRIVTEQCDAQVIVCSSEQYPALIAWYSDPCDMAVETMEWVDHCINEKSARLSLKPTLPETGPGGLWNEFTEEDDEHLIEYLARRCPANIPHLFNPSWGIIYKELVTMTKIYPWAAKHASISWKRRYTMKKTMFDPRIEARRIENTAHRWALKAASISDSETTTSNPSLTTFTVSLNSKSYSGPSDAGPSATEVSESRIQTRSKSGRYGDVPMHFQLGTSTPRPRKKRSDGPSNGKHKGRDLGILVPRELRNSSSFDYLPRNVTPYTQ</sequence>
<proteinExistence type="predicted"/>